<proteinExistence type="predicted"/>
<gene>
    <name evidence="3" type="ORF">JKG61_17155</name>
</gene>
<name>A0ABS1R7E7_9SPHI</name>
<keyword evidence="2" id="KW-0732">Signal</keyword>
<sequence>MKTMKMIKTGLVALLLSTSGLVFGQTGQTPPGPINPLGPQNTGTEGTTTRGSLFDPVIANFDNELTNAILFYNPDLANSFKLKASKIEDEANDRGLDFTKYVWSESTDGTNYTVIAGQETMTLSKSDLTPGYHYYKVKGIINPDNVDESLLCDTQEETFVVFVLPTLKVTTNGTSTNTTTNPYVFCENEANITTPENGQEKVTLTSSVSFDNYTGLPIVGDFEKTYRWYAIKKGTSNNYPDVSNMLKDPSLATGAQAILLGEGVSLNQINPQINTYGIYKVFVEVEYTIKGRSFGLQPDDPNNRNRPHVIYRGWFGGDDVASATEITVTPAPGKPHITIIEVTD</sequence>
<dbReference type="Proteomes" id="UP000625283">
    <property type="component" value="Unassembled WGS sequence"/>
</dbReference>
<organism evidence="3 4">
    <name type="scientific">Sphingobacterium faecale</name>
    <dbReference type="NCBI Taxonomy" id="2803775"/>
    <lineage>
        <taxon>Bacteria</taxon>
        <taxon>Pseudomonadati</taxon>
        <taxon>Bacteroidota</taxon>
        <taxon>Sphingobacteriia</taxon>
        <taxon>Sphingobacteriales</taxon>
        <taxon>Sphingobacteriaceae</taxon>
        <taxon>Sphingobacterium</taxon>
    </lineage>
</organism>
<evidence type="ECO:0000256" key="2">
    <source>
        <dbReference type="SAM" id="SignalP"/>
    </source>
</evidence>
<feature type="region of interest" description="Disordered" evidence="1">
    <location>
        <begin position="26"/>
        <end position="48"/>
    </location>
</feature>
<keyword evidence="4" id="KW-1185">Reference proteome</keyword>
<dbReference type="RefSeq" id="WP_202104178.1">
    <property type="nucleotide sequence ID" value="NZ_JAERTY010000009.1"/>
</dbReference>
<dbReference type="EMBL" id="JAERTY010000009">
    <property type="protein sequence ID" value="MBL1410489.1"/>
    <property type="molecule type" value="Genomic_DNA"/>
</dbReference>
<protein>
    <submittedName>
        <fullName evidence="3">Uncharacterized protein</fullName>
    </submittedName>
</protein>
<reference evidence="3 4" key="1">
    <citation type="submission" date="2021-01" db="EMBL/GenBank/DDBJ databases">
        <title>C459-1 draft genome sequence.</title>
        <authorList>
            <person name="Zhang X.-F."/>
        </authorList>
    </citation>
    <scope>NUCLEOTIDE SEQUENCE [LARGE SCALE GENOMIC DNA]</scope>
    <source>
        <strain evidence="4">C459-1</strain>
    </source>
</reference>
<evidence type="ECO:0000313" key="4">
    <source>
        <dbReference type="Proteomes" id="UP000625283"/>
    </source>
</evidence>
<evidence type="ECO:0000256" key="1">
    <source>
        <dbReference type="SAM" id="MobiDB-lite"/>
    </source>
</evidence>
<feature type="compositionally biased region" description="Polar residues" evidence="1">
    <location>
        <begin position="38"/>
        <end position="48"/>
    </location>
</feature>
<comment type="caution">
    <text evidence="3">The sequence shown here is derived from an EMBL/GenBank/DDBJ whole genome shotgun (WGS) entry which is preliminary data.</text>
</comment>
<feature type="chain" id="PRO_5045599188" evidence="2">
    <location>
        <begin position="25"/>
        <end position="344"/>
    </location>
</feature>
<feature type="signal peptide" evidence="2">
    <location>
        <begin position="1"/>
        <end position="24"/>
    </location>
</feature>
<evidence type="ECO:0000313" key="3">
    <source>
        <dbReference type="EMBL" id="MBL1410489.1"/>
    </source>
</evidence>
<accession>A0ABS1R7E7</accession>